<accession>A0A9W8LHR6</accession>
<dbReference type="GO" id="GO:0005737">
    <property type="term" value="C:cytoplasm"/>
    <property type="evidence" value="ECO:0007669"/>
    <property type="project" value="TreeGrafter"/>
</dbReference>
<reference evidence="3" key="1">
    <citation type="submission" date="2022-07" db="EMBL/GenBank/DDBJ databases">
        <title>Phylogenomic reconstructions and comparative analyses of Kickxellomycotina fungi.</title>
        <authorList>
            <person name="Reynolds N.K."/>
            <person name="Stajich J.E."/>
            <person name="Barry K."/>
            <person name="Grigoriev I.V."/>
            <person name="Crous P."/>
            <person name="Smith M.E."/>
        </authorList>
    </citation>
    <scope>NUCLEOTIDE SEQUENCE</scope>
    <source>
        <strain evidence="3">BCRC 34489</strain>
    </source>
</reference>
<evidence type="ECO:0000313" key="3">
    <source>
        <dbReference type="EMBL" id="KAJ2779727.1"/>
    </source>
</evidence>
<dbReference type="PANTHER" id="PTHR11188:SF17">
    <property type="entry name" value="FI21816P1"/>
    <property type="match status" value="1"/>
</dbReference>
<feature type="compositionally biased region" description="Polar residues" evidence="1">
    <location>
        <begin position="31"/>
        <end position="50"/>
    </location>
</feature>
<dbReference type="OrthoDB" id="9984275at2759"/>
<dbReference type="InterPro" id="IPR014756">
    <property type="entry name" value="Ig_E-set"/>
</dbReference>
<keyword evidence="4" id="KW-1185">Reference proteome</keyword>
<dbReference type="PANTHER" id="PTHR11188">
    <property type="entry name" value="ARRESTIN DOMAIN CONTAINING PROTEIN"/>
    <property type="match status" value="1"/>
</dbReference>
<dbReference type="SUPFAM" id="SSF81296">
    <property type="entry name" value="E set domains"/>
    <property type="match status" value="1"/>
</dbReference>
<proteinExistence type="predicted"/>
<dbReference type="EMBL" id="JANBUM010000284">
    <property type="protein sequence ID" value="KAJ2779727.1"/>
    <property type="molecule type" value="Genomic_DNA"/>
</dbReference>
<protein>
    <recommendedName>
        <fullName evidence="2">Arrestin-like N-terminal domain-containing protein</fullName>
    </recommendedName>
</protein>
<dbReference type="InterPro" id="IPR011021">
    <property type="entry name" value="Arrestin-like_N"/>
</dbReference>
<dbReference type="Proteomes" id="UP001140172">
    <property type="component" value="Unassembled WGS sequence"/>
</dbReference>
<name>A0A9W8LHR6_9FUNG</name>
<gene>
    <name evidence="3" type="ORF">GGI15_003786</name>
</gene>
<evidence type="ECO:0000256" key="1">
    <source>
        <dbReference type="SAM" id="MobiDB-lite"/>
    </source>
</evidence>
<organism evidence="3 4">
    <name type="scientific">Coemansia interrupta</name>
    <dbReference type="NCBI Taxonomy" id="1126814"/>
    <lineage>
        <taxon>Eukaryota</taxon>
        <taxon>Fungi</taxon>
        <taxon>Fungi incertae sedis</taxon>
        <taxon>Zoopagomycota</taxon>
        <taxon>Kickxellomycotina</taxon>
        <taxon>Kickxellomycetes</taxon>
        <taxon>Kickxellales</taxon>
        <taxon>Kickxellaceae</taxon>
        <taxon>Coemansia</taxon>
    </lineage>
</organism>
<feature type="compositionally biased region" description="Polar residues" evidence="1">
    <location>
        <begin position="96"/>
        <end position="107"/>
    </location>
</feature>
<dbReference type="InterPro" id="IPR014752">
    <property type="entry name" value="Arrestin-like_C"/>
</dbReference>
<feature type="region of interest" description="Disordered" evidence="1">
    <location>
        <begin position="95"/>
        <end position="122"/>
    </location>
</feature>
<evidence type="ECO:0000259" key="2">
    <source>
        <dbReference type="Pfam" id="PF00339"/>
    </source>
</evidence>
<sequence length="524" mass="59588">MTNADQSSWPKLFRRLSLTGGSGKKDKWKGTISQDPQLPIRPTSQLYQPQDIWSENNRQDTFTEMNAQDLSYLIEEQQRLFDEVKQNHHIMDTRTDSYAQHSSTVSARESLKAESDAKPPTTDRIAEFRLDIPDGVRNMTQHPGDRIVGSVVITVTKPTKAQRIRLHFLGHQRVHLKDPTAQSPIPSFVVSEYKLFDKRLIIWGDKTLSSVDVLAPGTLTIPFSIKLPRVNYPSSMKRESVCKVKYLVWAEFERPGTFKDHVMRTHREEIHIEPYAYPTRPYDSVNMASVLSPRQEGSAATQVVAVRMTAVLSSLPVVAGDCISFRVEASTVPQDPSRVHSADVSKYIVKQARIVIVERLDVSGLIQGVEYPQHYRTDIVTTIMPPELHKDNSTFVSNGQIRVPLDLCPFYGKQLSRRYELRFEFDVVDSGSLLDKVIRQTSTYDYLVPLEVCTISPDKFSREAYQNAYADESLNISSIALPPHYADPSEPRMRIGGWELERSFAKWDSTNPTWVAMAKKKGMQ</sequence>
<dbReference type="Pfam" id="PF00339">
    <property type="entry name" value="Arrestin_N"/>
    <property type="match status" value="1"/>
</dbReference>
<dbReference type="InterPro" id="IPR050357">
    <property type="entry name" value="Arrestin_domain-protein"/>
</dbReference>
<evidence type="ECO:0000313" key="4">
    <source>
        <dbReference type="Proteomes" id="UP001140172"/>
    </source>
</evidence>
<feature type="domain" description="Arrestin-like N-terminal" evidence="2">
    <location>
        <begin position="138"/>
        <end position="262"/>
    </location>
</feature>
<dbReference type="GO" id="GO:0015031">
    <property type="term" value="P:protein transport"/>
    <property type="evidence" value="ECO:0007669"/>
    <property type="project" value="TreeGrafter"/>
</dbReference>
<comment type="caution">
    <text evidence="3">The sequence shown here is derived from an EMBL/GenBank/DDBJ whole genome shotgun (WGS) entry which is preliminary data.</text>
</comment>
<feature type="region of interest" description="Disordered" evidence="1">
    <location>
        <begin position="18"/>
        <end position="50"/>
    </location>
</feature>
<dbReference type="AlphaFoldDB" id="A0A9W8LHR6"/>
<dbReference type="Gene3D" id="2.60.40.640">
    <property type="match status" value="1"/>
</dbReference>